<organism evidence="4 5">
    <name type="scientific">Peptococcus niger</name>
    <dbReference type="NCBI Taxonomy" id="2741"/>
    <lineage>
        <taxon>Bacteria</taxon>
        <taxon>Bacillati</taxon>
        <taxon>Bacillota</taxon>
        <taxon>Clostridia</taxon>
        <taxon>Eubacteriales</taxon>
        <taxon>Peptococcaceae</taxon>
        <taxon>Peptococcus</taxon>
    </lineage>
</organism>
<dbReference type="Gene3D" id="3.30.300.20">
    <property type="match status" value="1"/>
</dbReference>
<dbReference type="STRING" id="2741.SAMN04489866_101165"/>
<dbReference type="GO" id="GO:0005737">
    <property type="term" value="C:cytoplasm"/>
    <property type="evidence" value="ECO:0007669"/>
    <property type="project" value="UniProtKB-SubCell"/>
</dbReference>
<dbReference type="RefSeq" id="WP_091790858.1">
    <property type="nucleotide sequence ID" value="NZ_FNAF01000001.1"/>
</dbReference>
<comment type="function">
    <text evidence="3">A probable RNA chaperone. Forms a complex with KhpB which binds to cellular RNA and controls its expression. Plays a role in peptidoglycan (PG) homeostasis and cell length regulation.</text>
</comment>
<keyword evidence="2 3" id="KW-0694">RNA-binding</keyword>
<keyword evidence="3" id="KW-0961">Cell wall biogenesis/degradation</keyword>
<keyword evidence="3" id="KW-0143">Chaperone</keyword>
<dbReference type="CDD" id="cd22533">
    <property type="entry name" value="KH-II_YlqC-like"/>
    <property type="match status" value="1"/>
</dbReference>
<dbReference type="InterPro" id="IPR009019">
    <property type="entry name" value="KH_sf_prok-type"/>
</dbReference>
<dbReference type="InterPro" id="IPR015946">
    <property type="entry name" value="KH_dom-like_a/b"/>
</dbReference>
<dbReference type="GO" id="GO:0071555">
    <property type="term" value="P:cell wall organization"/>
    <property type="evidence" value="ECO:0007669"/>
    <property type="project" value="UniProtKB-KW"/>
</dbReference>
<keyword evidence="1 3" id="KW-0963">Cytoplasm</keyword>
<sequence>MEALVKHLVQALVDYPEAVEVRIKESDTAVNVTVQVAGEDMGKIIGKQGRIANALRTVLKAVGARMHKKVYVEIVE</sequence>
<proteinExistence type="inferred from homology"/>
<evidence type="ECO:0000256" key="2">
    <source>
        <dbReference type="ARBA" id="ARBA00022884"/>
    </source>
</evidence>
<reference evidence="4 5" key="1">
    <citation type="submission" date="2016-10" db="EMBL/GenBank/DDBJ databases">
        <authorList>
            <person name="de Groot N.N."/>
        </authorList>
    </citation>
    <scope>NUCLEOTIDE SEQUENCE [LARGE SCALE GENOMIC DNA]</scope>
    <source>
        <strain evidence="4 5">DSM 20475</strain>
    </source>
</reference>
<evidence type="ECO:0000313" key="4">
    <source>
        <dbReference type="EMBL" id="SDD09716.1"/>
    </source>
</evidence>
<dbReference type="Pfam" id="PF13083">
    <property type="entry name" value="KH_KhpA-B"/>
    <property type="match status" value="1"/>
</dbReference>
<dbReference type="GO" id="GO:0009252">
    <property type="term" value="P:peptidoglycan biosynthetic process"/>
    <property type="evidence" value="ECO:0007669"/>
    <property type="project" value="UniProtKB-UniRule"/>
</dbReference>
<dbReference type="EMBL" id="FNAF01000001">
    <property type="protein sequence ID" value="SDD09716.1"/>
    <property type="molecule type" value="Genomic_DNA"/>
</dbReference>
<dbReference type="HAMAP" id="MF_00088">
    <property type="entry name" value="KhpA"/>
    <property type="match status" value="1"/>
</dbReference>
<keyword evidence="3" id="KW-0133">Cell shape</keyword>
<gene>
    <name evidence="3" type="primary">khpA</name>
    <name evidence="4" type="ORF">SAMN04489866_101165</name>
</gene>
<name>A0A1G6S0L1_PEPNI</name>
<dbReference type="OrthoDB" id="9812389at2"/>
<dbReference type="AlphaFoldDB" id="A0A1G6S0L1"/>
<dbReference type="Proteomes" id="UP000198995">
    <property type="component" value="Unassembled WGS sequence"/>
</dbReference>
<dbReference type="PANTHER" id="PTHR34654">
    <property type="entry name" value="UPF0109 PROTEIN SCO5592"/>
    <property type="match status" value="1"/>
</dbReference>
<evidence type="ECO:0000256" key="3">
    <source>
        <dbReference type="HAMAP-Rule" id="MF_00088"/>
    </source>
</evidence>
<dbReference type="GO" id="GO:0008360">
    <property type="term" value="P:regulation of cell shape"/>
    <property type="evidence" value="ECO:0007669"/>
    <property type="project" value="UniProtKB-KW"/>
</dbReference>
<evidence type="ECO:0000256" key="1">
    <source>
        <dbReference type="ARBA" id="ARBA00022490"/>
    </source>
</evidence>
<dbReference type="SUPFAM" id="SSF54814">
    <property type="entry name" value="Prokaryotic type KH domain (KH-domain type II)"/>
    <property type="match status" value="1"/>
</dbReference>
<keyword evidence="5" id="KW-1185">Reference proteome</keyword>
<comment type="similarity">
    <text evidence="3">Belongs to the KhpA RNA-binding protein family.</text>
</comment>
<comment type="subcellular location">
    <subcellularLocation>
        <location evidence="3">Cytoplasm</location>
    </subcellularLocation>
</comment>
<evidence type="ECO:0000313" key="5">
    <source>
        <dbReference type="Proteomes" id="UP000198995"/>
    </source>
</evidence>
<dbReference type="GO" id="GO:0003723">
    <property type="term" value="F:RNA binding"/>
    <property type="evidence" value="ECO:0007669"/>
    <property type="project" value="UniProtKB-UniRule"/>
</dbReference>
<comment type="subunit">
    <text evidence="3">Forms a complex with KhpB.</text>
</comment>
<dbReference type="InterPro" id="IPR020627">
    <property type="entry name" value="KhpA"/>
</dbReference>
<dbReference type="PANTHER" id="PTHR34654:SF1">
    <property type="entry name" value="RNA-BINDING PROTEIN KHPA"/>
    <property type="match status" value="1"/>
</dbReference>
<accession>A0A1G6S0L1</accession>
<protein>
    <recommendedName>
        <fullName evidence="3">RNA-binding protein KhpA</fullName>
    </recommendedName>
    <alternativeName>
        <fullName evidence="3">KH-domain protein A</fullName>
    </alternativeName>
</protein>